<sequence>MSDDLTLDIDGEQYVVRQGGDLGLQVGRRNGGEVAWLDDVDPALLTEDARAALAEGDTSNEALRVAISGIVQAEVERGG</sequence>
<dbReference type="AlphaFoldDB" id="A0A1I7CDV4"/>
<dbReference type="RefSeq" id="WP_093582777.1">
    <property type="nucleotide sequence ID" value="NZ_FPBA01000020.1"/>
</dbReference>
<protein>
    <submittedName>
        <fullName evidence="1">Uncharacterized protein</fullName>
    </submittedName>
</protein>
<dbReference type="OrthoDB" id="5194194at2"/>
<evidence type="ECO:0000313" key="2">
    <source>
        <dbReference type="Proteomes" id="UP000199546"/>
    </source>
</evidence>
<keyword evidence="2" id="KW-1185">Reference proteome</keyword>
<reference evidence="2" key="1">
    <citation type="submission" date="2016-10" db="EMBL/GenBank/DDBJ databases">
        <authorList>
            <person name="Varghese N."/>
            <person name="Submissions S."/>
        </authorList>
    </citation>
    <scope>NUCLEOTIDE SEQUENCE [LARGE SCALE GENOMIC DNA]</scope>
    <source>
        <strain evidence="2">DSM 46136</strain>
    </source>
</reference>
<dbReference type="EMBL" id="FPBA01000020">
    <property type="protein sequence ID" value="SFT97592.1"/>
    <property type="molecule type" value="Genomic_DNA"/>
</dbReference>
<gene>
    <name evidence="1" type="ORF">SAMN05660657_04369</name>
</gene>
<name>A0A1I7CDV4_9ACTN</name>
<dbReference type="Proteomes" id="UP000199546">
    <property type="component" value="Unassembled WGS sequence"/>
</dbReference>
<proteinExistence type="predicted"/>
<organism evidence="1 2">
    <name type="scientific">Geodermatophilus amargosae</name>
    <dbReference type="NCBI Taxonomy" id="1296565"/>
    <lineage>
        <taxon>Bacteria</taxon>
        <taxon>Bacillati</taxon>
        <taxon>Actinomycetota</taxon>
        <taxon>Actinomycetes</taxon>
        <taxon>Geodermatophilales</taxon>
        <taxon>Geodermatophilaceae</taxon>
        <taxon>Geodermatophilus</taxon>
    </lineage>
</organism>
<evidence type="ECO:0000313" key="1">
    <source>
        <dbReference type="EMBL" id="SFT97592.1"/>
    </source>
</evidence>
<accession>A0A1I7CDV4</accession>